<protein>
    <submittedName>
        <fullName evidence="3">DNA-binding MarR family transcriptional regulator</fullName>
    </submittedName>
</protein>
<sequence>MTGPRDSTGVLHRPDPGPDKGAARPTMGEIGLNHFAPYLMNRVIARWNANLAEALKGHDVSTAKMRVLAVLSVTGGLTINELSVFAVTEPSTMSRTLDAMEGQGLIRREQRAGDLRVREISITEEGRRLFDLLWPTMHDMFGQMFEGVGEAEYQGFIATLRKVLLNIRQHQI</sequence>
<dbReference type="RefSeq" id="WP_309792614.1">
    <property type="nucleotide sequence ID" value="NZ_JAVDPW010000002.1"/>
</dbReference>
<accession>A0ABU1JM29</accession>
<dbReference type="PANTHER" id="PTHR33164">
    <property type="entry name" value="TRANSCRIPTIONAL REGULATOR, MARR FAMILY"/>
    <property type="match status" value="1"/>
</dbReference>
<feature type="compositionally biased region" description="Basic and acidic residues" evidence="1">
    <location>
        <begin position="12"/>
        <end position="22"/>
    </location>
</feature>
<dbReference type="Gene3D" id="1.10.10.10">
    <property type="entry name" value="Winged helix-like DNA-binding domain superfamily/Winged helix DNA-binding domain"/>
    <property type="match status" value="1"/>
</dbReference>
<dbReference type="InterPro" id="IPR036388">
    <property type="entry name" value="WH-like_DNA-bd_sf"/>
</dbReference>
<evidence type="ECO:0000313" key="4">
    <source>
        <dbReference type="Proteomes" id="UP001262410"/>
    </source>
</evidence>
<name>A0ABU1JM29_9PROT</name>
<dbReference type="InterPro" id="IPR036390">
    <property type="entry name" value="WH_DNA-bd_sf"/>
</dbReference>
<keyword evidence="4" id="KW-1185">Reference proteome</keyword>
<dbReference type="PANTHER" id="PTHR33164:SF57">
    <property type="entry name" value="MARR-FAMILY TRANSCRIPTIONAL REGULATOR"/>
    <property type="match status" value="1"/>
</dbReference>
<dbReference type="Pfam" id="PF01047">
    <property type="entry name" value="MarR"/>
    <property type="match status" value="1"/>
</dbReference>
<dbReference type="PRINTS" id="PR00598">
    <property type="entry name" value="HTHMARR"/>
</dbReference>
<dbReference type="InterPro" id="IPR039422">
    <property type="entry name" value="MarR/SlyA-like"/>
</dbReference>
<comment type="caution">
    <text evidence="3">The sequence shown here is derived from an EMBL/GenBank/DDBJ whole genome shotgun (WGS) entry which is preliminary data.</text>
</comment>
<dbReference type="Proteomes" id="UP001262410">
    <property type="component" value="Unassembled WGS sequence"/>
</dbReference>
<dbReference type="EMBL" id="JAVDPW010000002">
    <property type="protein sequence ID" value="MDR6288604.1"/>
    <property type="molecule type" value="Genomic_DNA"/>
</dbReference>
<feature type="domain" description="HTH marR-type" evidence="2">
    <location>
        <begin position="33"/>
        <end position="165"/>
    </location>
</feature>
<evidence type="ECO:0000313" key="3">
    <source>
        <dbReference type="EMBL" id="MDR6288604.1"/>
    </source>
</evidence>
<proteinExistence type="predicted"/>
<dbReference type="SUPFAM" id="SSF46785">
    <property type="entry name" value="Winged helix' DNA-binding domain"/>
    <property type="match status" value="1"/>
</dbReference>
<gene>
    <name evidence="3" type="ORF">E9232_001111</name>
</gene>
<dbReference type="SMART" id="SM00347">
    <property type="entry name" value="HTH_MARR"/>
    <property type="match status" value="1"/>
</dbReference>
<dbReference type="GO" id="GO:0003677">
    <property type="term" value="F:DNA binding"/>
    <property type="evidence" value="ECO:0007669"/>
    <property type="project" value="UniProtKB-KW"/>
</dbReference>
<evidence type="ECO:0000256" key="1">
    <source>
        <dbReference type="SAM" id="MobiDB-lite"/>
    </source>
</evidence>
<keyword evidence="3" id="KW-0238">DNA-binding</keyword>
<organism evidence="3 4">
    <name type="scientific">Inquilinus ginsengisoli</name>
    <dbReference type="NCBI Taxonomy" id="363840"/>
    <lineage>
        <taxon>Bacteria</taxon>
        <taxon>Pseudomonadati</taxon>
        <taxon>Pseudomonadota</taxon>
        <taxon>Alphaproteobacteria</taxon>
        <taxon>Rhodospirillales</taxon>
        <taxon>Rhodospirillaceae</taxon>
        <taxon>Inquilinus</taxon>
    </lineage>
</organism>
<reference evidence="3 4" key="1">
    <citation type="submission" date="2023-07" db="EMBL/GenBank/DDBJ databases">
        <title>Sorghum-associated microbial communities from plants grown in Nebraska, USA.</title>
        <authorList>
            <person name="Schachtman D."/>
        </authorList>
    </citation>
    <scope>NUCLEOTIDE SEQUENCE [LARGE SCALE GENOMIC DNA]</scope>
    <source>
        <strain evidence="3 4">584</strain>
    </source>
</reference>
<feature type="region of interest" description="Disordered" evidence="1">
    <location>
        <begin position="1"/>
        <end position="25"/>
    </location>
</feature>
<dbReference type="InterPro" id="IPR000835">
    <property type="entry name" value="HTH_MarR-typ"/>
</dbReference>
<dbReference type="PROSITE" id="PS50995">
    <property type="entry name" value="HTH_MARR_2"/>
    <property type="match status" value="1"/>
</dbReference>
<evidence type="ECO:0000259" key="2">
    <source>
        <dbReference type="PROSITE" id="PS50995"/>
    </source>
</evidence>